<reference evidence="2 3" key="1">
    <citation type="submission" date="2019-08" db="EMBL/GenBank/DDBJ databases">
        <title>Flavobacterium alkalisoli sp. nov., isolated from rhizosphere soil of Suaeda salsa.</title>
        <authorList>
            <person name="Sun J.-Q."/>
            <person name="Xu L."/>
        </authorList>
    </citation>
    <scope>NUCLEOTIDE SEQUENCE [LARGE SCALE GENOMIC DNA]</scope>
    <source>
        <strain evidence="2 3">XS-5</strain>
    </source>
</reference>
<protein>
    <submittedName>
        <fullName evidence="2">Uncharacterized protein</fullName>
    </submittedName>
</protein>
<keyword evidence="3" id="KW-1185">Reference proteome</keyword>
<dbReference type="InterPro" id="IPR046077">
    <property type="entry name" value="DUF6095"/>
</dbReference>
<sequence length="75" mass="8327">MATNKKILVKGLTYLGWALPMFFLGPVVIHSSFKNQGHPFFIPVLGLGIITCIGAMILMFLGLKTIMKSLFENEK</sequence>
<gene>
    <name evidence="2" type="ORF">FUA48_13145</name>
</gene>
<organism evidence="2 3">
    <name type="scientific">Flavobacterium alkalisoli</name>
    <dbReference type="NCBI Taxonomy" id="2602769"/>
    <lineage>
        <taxon>Bacteria</taxon>
        <taxon>Pseudomonadati</taxon>
        <taxon>Bacteroidota</taxon>
        <taxon>Flavobacteriia</taxon>
        <taxon>Flavobacteriales</taxon>
        <taxon>Flavobacteriaceae</taxon>
        <taxon>Flavobacterium</taxon>
    </lineage>
</organism>
<accession>A0A5B9FU26</accession>
<dbReference type="OrthoDB" id="1447634at2"/>
<keyword evidence="1" id="KW-0472">Membrane</keyword>
<keyword evidence="1" id="KW-0812">Transmembrane</keyword>
<proteinExistence type="predicted"/>
<feature type="transmembrane region" description="Helical" evidence="1">
    <location>
        <begin position="12"/>
        <end position="29"/>
    </location>
</feature>
<dbReference type="RefSeq" id="WP_147583953.1">
    <property type="nucleotide sequence ID" value="NZ_CP042831.1"/>
</dbReference>
<keyword evidence="1" id="KW-1133">Transmembrane helix</keyword>
<evidence type="ECO:0000256" key="1">
    <source>
        <dbReference type="SAM" id="Phobius"/>
    </source>
</evidence>
<dbReference type="AlphaFoldDB" id="A0A5B9FU26"/>
<dbReference type="KEGG" id="fak:FUA48_13145"/>
<name>A0A5B9FU26_9FLAO</name>
<feature type="transmembrane region" description="Helical" evidence="1">
    <location>
        <begin position="41"/>
        <end position="63"/>
    </location>
</feature>
<dbReference type="Proteomes" id="UP000321222">
    <property type="component" value="Chromosome"/>
</dbReference>
<dbReference type="Pfam" id="PF19589">
    <property type="entry name" value="DUF6095"/>
    <property type="match status" value="1"/>
</dbReference>
<dbReference type="EMBL" id="CP042831">
    <property type="protein sequence ID" value="QEE50485.1"/>
    <property type="molecule type" value="Genomic_DNA"/>
</dbReference>
<evidence type="ECO:0000313" key="3">
    <source>
        <dbReference type="Proteomes" id="UP000321222"/>
    </source>
</evidence>
<evidence type="ECO:0000313" key="2">
    <source>
        <dbReference type="EMBL" id="QEE50485.1"/>
    </source>
</evidence>